<keyword evidence="5 8" id="KW-1133">Transmembrane helix</keyword>
<dbReference type="WBParaSite" id="TMUE_1000005573.1">
    <property type="protein sequence ID" value="TMUE_1000005573.1"/>
    <property type="gene ID" value="WBGene00295330"/>
</dbReference>
<keyword evidence="7" id="KW-0539">Nucleus</keyword>
<evidence type="ECO:0000256" key="4">
    <source>
        <dbReference type="ARBA" id="ARBA00022729"/>
    </source>
</evidence>
<evidence type="ECO:0000256" key="7">
    <source>
        <dbReference type="ARBA" id="ARBA00023242"/>
    </source>
</evidence>
<comment type="subcellular location">
    <subcellularLocation>
        <location evidence="1">Nucleus inner membrane</location>
        <topology evidence="1">Multi-pass membrane protein</topology>
        <orientation evidence="1">Nucleoplasmic side</orientation>
    </subcellularLocation>
</comment>
<keyword evidence="9" id="KW-1185">Reference proteome</keyword>
<dbReference type="PANTHER" id="PTHR13598">
    <property type="entry name" value="AT07567P-RELATED"/>
    <property type="match status" value="1"/>
</dbReference>
<feature type="transmembrane region" description="Helical" evidence="8">
    <location>
        <begin position="300"/>
        <end position="325"/>
    </location>
</feature>
<dbReference type="PANTHER" id="PTHR13598:SF1">
    <property type="entry name" value="AT07567P-RELATED"/>
    <property type="match status" value="1"/>
</dbReference>
<dbReference type="STRING" id="70415.A0A5S6QEC4"/>
<reference evidence="10" key="1">
    <citation type="submission" date="2019-12" db="UniProtKB">
        <authorList>
            <consortium name="WormBaseParasite"/>
        </authorList>
    </citation>
    <scope>IDENTIFICATION</scope>
</reference>
<protein>
    <submittedName>
        <fullName evidence="10">Nuclear envelope integral membrane protein 1</fullName>
    </submittedName>
</protein>
<feature type="transmembrane region" description="Helical" evidence="8">
    <location>
        <begin position="132"/>
        <end position="153"/>
    </location>
</feature>
<organism evidence="9 10">
    <name type="scientific">Trichuris muris</name>
    <name type="common">Mouse whipworm</name>
    <dbReference type="NCBI Taxonomy" id="70415"/>
    <lineage>
        <taxon>Eukaryota</taxon>
        <taxon>Metazoa</taxon>
        <taxon>Ecdysozoa</taxon>
        <taxon>Nematoda</taxon>
        <taxon>Enoplea</taxon>
        <taxon>Dorylaimia</taxon>
        <taxon>Trichinellida</taxon>
        <taxon>Trichuridae</taxon>
        <taxon>Trichuris</taxon>
    </lineage>
</organism>
<keyword evidence="3 8" id="KW-0812">Transmembrane</keyword>
<dbReference type="InterPro" id="IPR019358">
    <property type="entry name" value="NEMP_fam"/>
</dbReference>
<keyword evidence="6 8" id="KW-0472">Membrane</keyword>
<dbReference type="Pfam" id="PF10225">
    <property type="entry name" value="NEMP"/>
    <property type="match status" value="1"/>
</dbReference>
<comment type="similarity">
    <text evidence="2">Belongs to the NEMP family.</text>
</comment>
<dbReference type="Proteomes" id="UP000046395">
    <property type="component" value="Unassembled WGS sequence"/>
</dbReference>
<feature type="transmembrane region" description="Helical" evidence="8">
    <location>
        <begin position="395"/>
        <end position="421"/>
    </location>
</feature>
<feature type="transmembrane region" description="Helical" evidence="8">
    <location>
        <begin position="275"/>
        <end position="293"/>
    </location>
</feature>
<evidence type="ECO:0000256" key="8">
    <source>
        <dbReference type="SAM" id="Phobius"/>
    </source>
</evidence>
<sequence length="532" mass="60945">MLHQIATVRRRSGRRRKCSAAKVFGGESVRRRKCLTAKVFDGERGPWRIDVFSPWVLTMIRYGESESARRRKCSAAKVFDGESVRRRKCSAAKVFCGESVLRRIDMYPGKHNSYGLQNLRIRNVLSIRKEGVMVSFKLCLTLVCFMVPALLVFGEQVDDVKVLTSTPKLVNGSTNHCTYWLYEKLPKSVFSAWKSVSVKLDFGEVLDPTYTMVFGNNLTALADELQSRGSWWYGLLRGAQLFRSSSLDPFSDSYIGVDSSVDYWISLEVKEFDRLMFATFLAGMALCLTADWLSKTTATYYVAAVLCAVFCSFLVIFIIIGKLIARRPVSLAFYWFGCSVSFCVWTFFKNSILSYYKWLTCYVIVVAMFAISWVYRWVLPIHPRTKQIFRCAMQLFGTIVVYQSCQFAEFSIAFLVGIGVLKLTPFDKIMEYWNNLRPPAVHLLTEEEYEEEGRRTTARALEELRSYCNGPQCRPWEVLGRLGNPNHFAQFMSGADHLSFLEDYEEDFVAHNGSPPLTSSRYSLLDYSDDEN</sequence>
<evidence type="ECO:0000256" key="3">
    <source>
        <dbReference type="ARBA" id="ARBA00022692"/>
    </source>
</evidence>
<evidence type="ECO:0000256" key="1">
    <source>
        <dbReference type="ARBA" id="ARBA00004575"/>
    </source>
</evidence>
<evidence type="ECO:0000313" key="9">
    <source>
        <dbReference type="Proteomes" id="UP000046395"/>
    </source>
</evidence>
<evidence type="ECO:0000256" key="5">
    <source>
        <dbReference type="ARBA" id="ARBA00022989"/>
    </source>
</evidence>
<dbReference type="GO" id="GO:0005637">
    <property type="term" value="C:nuclear inner membrane"/>
    <property type="evidence" value="ECO:0007669"/>
    <property type="project" value="UniProtKB-SubCell"/>
</dbReference>
<name>A0A5S6QEC4_TRIMR</name>
<feature type="transmembrane region" description="Helical" evidence="8">
    <location>
        <begin position="355"/>
        <end position="375"/>
    </location>
</feature>
<accession>A0A5S6QEC4</accession>
<evidence type="ECO:0000256" key="2">
    <source>
        <dbReference type="ARBA" id="ARBA00005748"/>
    </source>
</evidence>
<evidence type="ECO:0000313" key="10">
    <source>
        <dbReference type="WBParaSite" id="TMUE_1000005573.1"/>
    </source>
</evidence>
<dbReference type="AlphaFoldDB" id="A0A5S6QEC4"/>
<evidence type="ECO:0000256" key="6">
    <source>
        <dbReference type="ARBA" id="ARBA00023136"/>
    </source>
</evidence>
<keyword evidence="4" id="KW-0732">Signal</keyword>
<feature type="transmembrane region" description="Helical" evidence="8">
    <location>
        <begin position="331"/>
        <end position="348"/>
    </location>
</feature>
<proteinExistence type="inferred from homology"/>